<sequence length="967" mass="104761">MNLKLHFLLFMAFLMFSVSVFAQKITGTVTGGGQTVIGGAVKASPSGVGTSTGVDGKYSLALKPGTYQVTFSAIGFQPKTIAVQLAAGDSKVLDVDLAVSSESLKEVVVVGGRGAPRSKLESAVPVDVININSINESTAKPDLMSQLNQNVPSFNYNKQSGADGADAIDFASLRGLGYDQTLVLVNGIRRHMSAYVDAGQSARGRGNSGTDLNAIPENAIDHVEILRDGASAQYGSDAIAGVINIVLKKDINHLTFDAGFSGYDDQKYNTLSYSDPKAYYTGKKFDGQTLTLGADYGIAVGKNGGFLNIGGNYEDQGKTFRYAPDLAISRERRAFGDGSIALGGGMFNMEVPIKGTNTTFFAFGGYNYKHSQVYAYTRSWNYDNGLRANATKFPTDPVTGDLIFVPGIMKVDAPDGTPFNADNVYYNPEEDVYIKDESAAFGFRGKTDDDWQWSVSNNTGRNDFHYYGENTFNAALIVVPGQPIQTRFNDGGFNYLQNTTNADITKRFAGVAQGLQLSFGGEVRYERYQIYAGEPNSYIGATDPVPVTVDGVTTLEVKASGSEGYPGYSPTDARIADRASEGAYSEISLDVTKKWLIDLAERFENYDDFGFVGTEKFATRYKLADNFNLRGSISTGFRAPSLQQMNFSNTNTEIVNGNLVYTKTVPNYSPIARAAGIPKLTPETSTNYSLGFTWAPIPQLNVSVDGYDVKIKNRIVFSGQYAEGDPSFGDPNTPGTLNNLLLASQVAQASFYTNAVNTTNTGVDIVVDYKTRWEKQHFNVTFAGNIQHVAINQINVPSTFKGSASDSAIFFSDREQYFLKYAAPTAKLNLSLEYGIAKWAFGTRFTYYGTVKELGFGEVAAPANAPDKFFPYVDLDNGGGAVPEIFVFHPKVTTDIYATLKVTKNISWYIGVDNLFNVHPDEAVVKGSVSATSGTSSFGDSNSGGPFESVQMGFNGMRLFTKFKFSF</sequence>
<name>A0A562TYR0_9SPHI</name>
<comment type="subcellular location">
    <subcellularLocation>
        <location evidence="1 8">Cell outer membrane</location>
        <topology evidence="1 8">Multi-pass membrane protein</topology>
    </subcellularLocation>
</comment>
<dbReference type="PANTHER" id="PTHR47234:SF3">
    <property type="entry name" value="SECRETIN_TONB SHORT N-TERMINAL DOMAIN-CONTAINING PROTEIN"/>
    <property type="match status" value="1"/>
</dbReference>
<keyword evidence="3 8" id="KW-1134">Transmembrane beta strand</keyword>
<keyword evidence="6 8" id="KW-0472">Membrane</keyword>
<dbReference type="InterPro" id="IPR036942">
    <property type="entry name" value="Beta-barrel_TonB_sf"/>
</dbReference>
<dbReference type="Pfam" id="PF00593">
    <property type="entry name" value="TonB_dep_Rec_b-barrel"/>
    <property type="match status" value="1"/>
</dbReference>
<dbReference type="Gene3D" id="2.170.130.10">
    <property type="entry name" value="TonB-dependent receptor, plug domain"/>
    <property type="match status" value="1"/>
</dbReference>
<feature type="domain" description="TonB-dependent receptor plug" evidence="12">
    <location>
        <begin position="119"/>
        <end position="242"/>
    </location>
</feature>
<dbReference type="RefSeq" id="WP_144913548.1">
    <property type="nucleotide sequence ID" value="NZ_VLLI01000008.1"/>
</dbReference>
<dbReference type="SUPFAM" id="SSF49464">
    <property type="entry name" value="Carboxypeptidase regulatory domain-like"/>
    <property type="match status" value="1"/>
</dbReference>
<keyword evidence="14" id="KW-1185">Reference proteome</keyword>
<keyword evidence="7 8" id="KW-0998">Cell outer membrane</keyword>
<dbReference type="SUPFAM" id="SSF56935">
    <property type="entry name" value="Porins"/>
    <property type="match status" value="1"/>
</dbReference>
<evidence type="ECO:0000256" key="2">
    <source>
        <dbReference type="ARBA" id="ARBA00022448"/>
    </source>
</evidence>
<keyword evidence="2 8" id="KW-0813">Transport</keyword>
<dbReference type="GO" id="GO:0009279">
    <property type="term" value="C:cell outer membrane"/>
    <property type="evidence" value="ECO:0007669"/>
    <property type="project" value="UniProtKB-SubCell"/>
</dbReference>
<evidence type="ECO:0000256" key="7">
    <source>
        <dbReference type="ARBA" id="ARBA00023237"/>
    </source>
</evidence>
<dbReference type="Pfam" id="PF07715">
    <property type="entry name" value="Plug"/>
    <property type="match status" value="1"/>
</dbReference>
<evidence type="ECO:0000256" key="6">
    <source>
        <dbReference type="ARBA" id="ARBA00023136"/>
    </source>
</evidence>
<dbReference type="InterPro" id="IPR000531">
    <property type="entry name" value="Beta-barrel_TonB"/>
</dbReference>
<evidence type="ECO:0000256" key="1">
    <source>
        <dbReference type="ARBA" id="ARBA00004571"/>
    </source>
</evidence>
<dbReference type="AlphaFoldDB" id="A0A562TYR0"/>
<comment type="caution">
    <text evidence="13">The sequence shown here is derived from an EMBL/GenBank/DDBJ whole genome shotgun (WGS) entry which is preliminary data.</text>
</comment>
<evidence type="ECO:0000259" key="11">
    <source>
        <dbReference type="Pfam" id="PF00593"/>
    </source>
</evidence>
<dbReference type="EMBL" id="VLLI01000008">
    <property type="protein sequence ID" value="TWI98687.1"/>
    <property type="molecule type" value="Genomic_DNA"/>
</dbReference>
<feature type="chain" id="PRO_5022028448" evidence="10">
    <location>
        <begin position="23"/>
        <end position="967"/>
    </location>
</feature>
<evidence type="ECO:0000256" key="3">
    <source>
        <dbReference type="ARBA" id="ARBA00022452"/>
    </source>
</evidence>
<protein>
    <submittedName>
        <fullName evidence="13">Iron complex outermembrane receptor protein</fullName>
    </submittedName>
</protein>
<dbReference type="Gene3D" id="2.40.170.20">
    <property type="entry name" value="TonB-dependent receptor, beta-barrel domain"/>
    <property type="match status" value="1"/>
</dbReference>
<gene>
    <name evidence="13" type="ORF">JN11_02875</name>
</gene>
<evidence type="ECO:0000256" key="5">
    <source>
        <dbReference type="ARBA" id="ARBA00023077"/>
    </source>
</evidence>
<feature type="signal peptide" evidence="10">
    <location>
        <begin position="1"/>
        <end position="22"/>
    </location>
</feature>
<keyword evidence="13" id="KW-0675">Receptor</keyword>
<dbReference type="PANTHER" id="PTHR47234">
    <property type="match status" value="1"/>
</dbReference>
<feature type="domain" description="TonB-dependent receptor-like beta-barrel" evidence="11">
    <location>
        <begin position="382"/>
        <end position="915"/>
    </location>
</feature>
<dbReference type="Proteomes" id="UP000317010">
    <property type="component" value="Unassembled WGS sequence"/>
</dbReference>
<dbReference type="InterPro" id="IPR039426">
    <property type="entry name" value="TonB-dep_rcpt-like"/>
</dbReference>
<comment type="similarity">
    <text evidence="8 9">Belongs to the TonB-dependent receptor family.</text>
</comment>
<evidence type="ECO:0000313" key="13">
    <source>
        <dbReference type="EMBL" id="TWI98687.1"/>
    </source>
</evidence>
<dbReference type="InterPro" id="IPR037066">
    <property type="entry name" value="Plug_dom_sf"/>
</dbReference>
<proteinExistence type="inferred from homology"/>
<dbReference type="InterPro" id="IPR008969">
    <property type="entry name" value="CarboxyPept-like_regulatory"/>
</dbReference>
<dbReference type="PROSITE" id="PS52016">
    <property type="entry name" value="TONB_DEPENDENT_REC_3"/>
    <property type="match status" value="1"/>
</dbReference>
<dbReference type="Gene3D" id="2.60.40.1120">
    <property type="entry name" value="Carboxypeptidase-like, regulatory domain"/>
    <property type="match status" value="1"/>
</dbReference>
<evidence type="ECO:0000256" key="10">
    <source>
        <dbReference type="SAM" id="SignalP"/>
    </source>
</evidence>
<dbReference type="Pfam" id="PF13715">
    <property type="entry name" value="CarbopepD_reg_2"/>
    <property type="match status" value="1"/>
</dbReference>
<evidence type="ECO:0000256" key="9">
    <source>
        <dbReference type="RuleBase" id="RU003357"/>
    </source>
</evidence>
<organism evidence="13 14">
    <name type="scientific">Mucilaginibacter frigoritolerans</name>
    <dbReference type="NCBI Taxonomy" id="652788"/>
    <lineage>
        <taxon>Bacteria</taxon>
        <taxon>Pseudomonadati</taxon>
        <taxon>Bacteroidota</taxon>
        <taxon>Sphingobacteriia</taxon>
        <taxon>Sphingobacteriales</taxon>
        <taxon>Sphingobacteriaceae</taxon>
        <taxon>Mucilaginibacter</taxon>
    </lineage>
</organism>
<evidence type="ECO:0000256" key="4">
    <source>
        <dbReference type="ARBA" id="ARBA00022692"/>
    </source>
</evidence>
<reference evidence="13 14" key="1">
    <citation type="submission" date="2019-07" db="EMBL/GenBank/DDBJ databases">
        <title>Genomic Encyclopedia of Archaeal and Bacterial Type Strains, Phase II (KMG-II): from individual species to whole genera.</title>
        <authorList>
            <person name="Goeker M."/>
        </authorList>
    </citation>
    <scope>NUCLEOTIDE SEQUENCE [LARGE SCALE GENOMIC DNA]</scope>
    <source>
        <strain evidence="13 14">ATCC BAA-1854</strain>
    </source>
</reference>
<evidence type="ECO:0000259" key="12">
    <source>
        <dbReference type="Pfam" id="PF07715"/>
    </source>
</evidence>
<keyword evidence="10" id="KW-0732">Signal</keyword>
<evidence type="ECO:0000313" key="14">
    <source>
        <dbReference type="Proteomes" id="UP000317010"/>
    </source>
</evidence>
<dbReference type="OrthoDB" id="9805434at2"/>
<keyword evidence="4 8" id="KW-0812">Transmembrane</keyword>
<accession>A0A562TYR0</accession>
<keyword evidence="5 9" id="KW-0798">TonB box</keyword>
<evidence type="ECO:0000256" key="8">
    <source>
        <dbReference type="PROSITE-ProRule" id="PRU01360"/>
    </source>
</evidence>
<dbReference type="InterPro" id="IPR012910">
    <property type="entry name" value="Plug_dom"/>
</dbReference>